<reference evidence="1 2" key="1">
    <citation type="submission" date="2016-02" db="EMBL/GenBank/DDBJ databases">
        <title>Complete genome sequence and transcriptome regulation of the pentose utilising yeast Sugiyamaella lignohabitans.</title>
        <authorList>
            <person name="Bellasio M."/>
            <person name="Peymann A."/>
            <person name="Valli M."/>
            <person name="Sipitzky M."/>
            <person name="Graf A."/>
            <person name="Sauer M."/>
            <person name="Marx H."/>
            <person name="Mattanovich D."/>
        </authorList>
    </citation>
    <scope>NUCLEOTIDE SEQUENCE [LARGE SCALE GENOMIC DNA]</scope>
    <source>
        <strain evidence="1 2">CBS 10342</strain>
    </source>
</reference>
<accession>A0A167DYK7</accession>
<dbReference type="GO" id="GO:0008080">
    <property type="term" value="F:N-acetyltransferase activity"/>
    <property type="evidence" value="ECO:0007669"/>
    <property type="project" value="TreeGrafter"/>
</dbReference>
<evidence type="ECO:0000313" key="2">
    <source>
        <dbReference type="Proteomes" id="UP000189580"/>
    </source>
</evidence>
<gene>
    <name evidence="1" type="ORF">AWJ20_1737</name>
</gene>
<dbReference type="OrthoDB" id="2150604at2759"/>
<dbReference type="InterPro" id="IPR052058">
    <property type="entry name" value="Alcohol_O-acetyltransferase"/>
</dbReference>
<keyword evidence="1" id="KW-0808">Transferase</keyword>
<evidence type="ECO:0000313" key="1">
    <source>
        <dbReference type="EMBL" id="ANB13446.1"/>
    </source>
</evidence>
<dbReference type="GeneID" id="30033572"/>
<dbReference type="KEGG" id="slb:AWJ20_1737"/>
<dbReference type="EMBL" id="CP014501">
    <property type="protein sequence ID" value="ANB13446.1"/>
    <property type="molecule type" value="Genomic_DNA"/>
</dbReference>
<sequence>MSISSYQSFASLRSSSRASSRASTSSTASWSSMRSNGSTTSYESLGSSLYSSSTIMSPVQSRSLSSIEKSRAYHNVMNMSTSIAVVAGTYSVPITRDILFPALADLVSSEPMLGANIFGQNKKNLVLKKIESFELEEVVTFDPTESLREFLNTVSRRVELPYDRTDLPLWRLYVLSEYEVAFVFDRGCLDESSGVFFHKKLATNMAFPNKLVLPRPNWTVEASPLSLPDSLTNLFDMKPTKQSFKGLLKMNKPKIAWAGPDIRSSKNTGSTLIFEIPAIFVRRLMANVKHRGVTMTSVFYAALMQCVLEYIPNYVLSQEELELLTTTPVNARPLLRSRIDEEALGNYSLDITHSLENFSSSIRQFVFPEKWAKNFNTYLTSSSSSPESLCRSALSTPSVWNSTEDMKKRVQSMTKKPRQNLLEVNNLGLISMGRRNTHAEVMLNKLTFSQPSTVHNNALGSGFSLNVVALDNGPAVFTLSLACDDKARTRARKIRDSFLNVLSNVLET</sequence>
<dbReference type="PANTHER" id="PTHR28037">
    <property type="entry name" value="ALCOHOL O-ACETYLTRANSFERASE 1-RELATED"/>
    <property type="match status" value="1"/>
</dbReference>
<dbReference type="Proteomes" id="UP000189580">
    <property type="component" value="Chromosome a"/>
</dbReference>
<name>A0A167DYK7_9ASCO</name>
<organism evidence="1 2">
    <name type="scientific">Sugiyamaella lignohabitans</name>
    <dbReference type="NCBI Taxonomy" id="796027"/>
    <lineage>
        <taxon>Eukaryota</taxon>
        <taxon>Fungi</taxon>
        <taxon>Dikarya</taxon>
        <taxon>Ascomycota</taxon>
        <taxon>Saccharomycotina</taxon>
        <taxon>Dipodascomycetes</taxon>
        <taxon>Dipodascales</taxon>
        <taxon>Trichomonascaceae</taxon>
        <taxon>Sugiyamaella</taxon>
    </lineage>
</organism>
<dbReference type="InterPro" id="IPR010828">
    <property type="entry name" value="Atf2/Sli1-like"/>
</dbReference>
<dbReference type="RefSeq" id="XP_018735923.1">
    <property type="nucleotide sequence ID" value="XM_018878640.1"/>
</dbReference>
<dbReference type="AlphaFoldDB" id="A0A167DYK7"/>
<protein>
    <submittedName>
        <fullName evidence="1">N-acetyltransferase (Predicted)</fullName>
    </submittedName>
</protein>
<dbReference type="PANTHER" id="PTHR28037:SF1">
    <property type="entry name" value="ALCOHOL O-ACETYLTRANSFERASE 1-RELATED"/>
    <property type="match status" value="1"/>
</dbReference>
<dbReference type="Pfam" id="PF07247">
    <property type="entry name" value="AATase"/>
    <property type="match status" value="1"/>
</dbReference>
<keyword evidence="2" id="KW-1185">Reference proteome</keyword>
<proteinExistence type="predicted"/>